<dbReference type="SUPFAM" id="SSF48452">
    <property type="entry name" value="TPR-like"/>
    <property type="match status" value="1"/>
</dbReference>
<dbReference type="Pfam" id="PF13432">
    <property type="entry name" value="TPR_16"/>
    <property type="match status" value="1"/>
</dbReference>
<organism evidence="4 5">
    <name type="scientific">Robbsia andropogonis</name>
    <dbReference type="NCBI Taxonomy" id="28092"/>
    <lineage>
        <taxon>Bacteria</taxon>
        <taxon>Pseudomonadati</taxon>
        <taxon>Pseudomonadota</taxon>
        <taxon>Betaproteobacteria</taxon>
        <taxon>Burkholderiales</taxon>
        <taxon>Burkholderiaceae</taxon>
        <taxon>Robbsia</taxon>
    </lineage>
</organism>
<feature type="region of interest" description="Disordered" evidence="1">
    <location>
        <begin position="304"/>
        <end position="323"/>
    </location>
</feature>
<reference evidence="4 5" key="1">
    <citation type="submission" date="2015-03" db="EMBL/GenBank/DDBJ databases">
        <title>Draft Genome Sequence of Burkholderia andropogonis type strain ICMP2807, isolated from Sorghum bicolor.</title>
        <authorList>
            <person name="Lopes-Santos L."/>
            <person name="Castro D.B."/>
            <person name="Ottoboni L.M."/>
            <person name="Park D."/>
            <person name="Weirc B.S."/>
            <person name="Destefano S.A."/>
        </authorList>
    </citation>
    <scope>NUCLEOTIDE SEQUENCE [LARGE SCALE GENOMIC DNA]</scope>
    <source>
        <strain evidence="4 5">ICMP2807</strain>
    </source>
</reference>
<feature type="compositionally biased region" description="Low complexity" evidence="1">
    <location>
        <begin position="312"/>
        <end position="323"/>
    </location>
</feature>
<evidence type="ECO:0000256" key="3">
    <source>
        <dbReference type="SAM" id="SignalP"/>
    </source>
</evidence>
<dbReference type="Proteomes" id="UP000033618">
    <property type="component" value="Unassembled WGS sequence"/>
</dbReference>
<feature type="signal peptide" evidence="3">
    <location>
        <begin position="1"/>
        <end position="25"/>
    </location>
</feature>
<name>A0A0F5JVA2_9BURK</name>
<sequence length="422" mass="44729">MFLAAPPLVATILPGTGLVGGIAMAATAPSVDQVEAAIARGDMDGAHRMLQQVIAANPNSARAHYLDAQVLEHSHRYADALSALQAARRVDPSLGFTDKAKFEAVERRITAEAGSRNGSARMNGSNGAATDSGALQQTALSAAPTHHRPGIGMWIGILVIGLLVVLSIRWAMRKRQTEEEAGATDIHRDALKQATALQQSLRAIKLDLKLSTAPEKDAWLRDADTVEGEIRALIDELTSASDGAERYSSPETSPPYRLADLTRRVDRLKAVSEGRPDPMLQNASTASLSSQGSRSAYADEADRLSGNQTFGNQPYTNQPPQQQPTVIVQQPQQGGFGAGMGGLMTGVLLGEMMGGHRDREVIVERDGPRQDRPEDGGGNAGNQGQNAGFDFGNGGDKWDDGSGGNDGGFDLADNTDNDWDNS</sequence>
<feature type="compositionally biased region" description="Polar residues" evidence="1">
    <location>
        <begin position="281"/>
        <end position="294"/>
    </location>
</feature>
<dbReference type="PATRIC" id="fig|28092.6.peg.5287"/>
<feature type="chain" id="PRO_5002490895" evidence="3">
    <location>
        <begin position="26"/>
        <end position="422"/>
    </location>
</feature>
<feature type="compositionally biased region" description="Gly residues" evidence="1">
    <location>
        <begin position="391"/>
        <end position="407"/>
    </location>
</feature>
<dbReference type="AlphaFoldDB" id="A0A0F5JVA2"/>
<feature type="transmembrane region" description="Helical" evidence="2">
    <location>
        <begin position="151"/>
        <end position="171"/>
    </location>
</feature>
<proteinExistence type="predicted"/>
<gene>
    <name evidence="4" type="ORF">WM40_22480</name>
</gene>
<dbReference type="Gene3D" id="1.25.40.10">
    <property type="entry name" value="Tetratricopeptide repeat domain"/>
    <property type="match status" value="1"/>
</dbReference>
<comment type="caution">
    <text evidence="4">The sequence shown here is derived from an EMBL/GenBank/DDBJ whole genome shotgun (WGS) entry which is preliminary data.</text>
</comment>
<keyword evidence="2" id="KW-0472">Membrane</keyword>
<evidence type="ECO:0000256" key="2">
    <source>
        <dbReference type="SAM" id="Phobius"/>
    </source>
</evidence>
<evidence type="ECO:0000313" key="4">
    <source>
        <dbReference type="EMBL" id="KKB61585.1"/>
    </source>
</evidence>
<feature type="region of interest" description="Disordered" evidence="1">
    <location>
        <begin position="271"/>
        <end position="299"/>
    </location>
</feature>
<protein>
    <submittedName>
        <fullName evidence="4">Uncharacterized protein</fullName>
    </submittedName>
</protein>
<accession>A0A0F5JVA2</accession>
<keyword evidence="5" id="KW-1185">Reference proteome</keyword>
<evidence type="ECO:0000313" key="5">
    <source>
        <dbReference type="Proteomes" id="UP000033618"/>
    </source>
</evidence>
<keyword evidence="2" id="KW-0812">Transmembrane</keyword>
<keyword evidence="2" id="KW-1133">Transmembrane helix</keyword>
<dbReference type="STRING" id="28092.WM40_22480"/>
<keyword evidence="3" id="KW-0732">Signal</keyword>
<dbReference type="EMBL" id="LAQU01000038">
    <property type="protein sequence ID" value="KKB61585.1"/>
    <property type="molecule type" value="Genomic_DNA"/>
</dbReference>
<feature type="region of interest" description="Disordered" evidence="1">
    <location>
        <begin position="365"/>
        <end position="422"/>
    </location>
</feature>
<feature type="compositionally biased region" description="Basic and acidic residues" evidence="1">
    <location>
        <begin position="365"/>
        <end position="375"/>
    </location>
</feature>
<feature type="compositionally biased region" description="Acidic residues" evidence="1">
    <location>
        <begin position="413"/>
        <end position="422"/>
    </location>
</feature>
<dbReference type="InterPro" id="IPR011990">
    <property type="entry name" value="TPR-like_helical_dom_sf"/>
</dbReference>
<evidence type="ECO:0000256" key="1">
    <source>
        <dbReference type="SAM" id="MobiDB-lite"/>
    </source>
</evidence>